<sequence length="179" mass="20830">MRRTIQRTIWSWKLYLCIENLASSFVRWLELLKDYKLVIDYHLGKANVVADALSRKSLFSLRAMNTQLTLFDNGSILAELKAKPIFLQQICEAQKCDSGLQEKYYSEYQIGSDDCLIKFCKKHIDCLSVHPGSTKMYIDLKKSYWWSSMKRDISEFVSKCLICQQVKAKHQVPLGLFSL</sequence>
<protein>
    <submittedName>
        <fullName evidence="2">Integrase</fullName>
    </submittedName>
</protein>
<reference evidence="3" key="1">
    <citation type="journal article" date="2019" name="Plant Biotechnol. J.">
        <title>Genome sequencing of the Australian wild diploid species Gossypium australe highlights disease resistance and delayed gland morphogenesis.</title>
        <authorList>
            <person name="Cai Y."/>
            <person name="Cai X."/>
            <person name="Wang Q."/>
            <person name="Wang P."/>
            <person name="Zhang Y."/>
            <person name="Cai C."/>
            <person name="Xu Y."/>
            <person name="Wang K."/>
            <person name="Zhou Z."/>
            <person name="Wang C."/>
            <person name="Geng S."/>
            <person name="Li B."/>
            <person name="Dong Q."/>
            <person name="Hou Y."/>
            <person name="Wang H."/>
            <person name="Ai P."/>
            <person name="Liu Z."/>
            <person name="Yi F."/>
            <person name="Sun M."/>
            <person name="An G."/>
            <person name="Cheng J."/>
            <person name="Zhang Y."/>
            <person name="Shi Q."/>
            <person name="Xie Y."/>
            <person name="Shi X."/>
            <person name="Chang Y."/>
            <person name="Huang F."/>
            <person name="Chen Y."/>
            <person name="Hong S."/>
            <person name="Mi L."/>
            <person name="Sun Q."/>
            <person name="Zhang L."/>
            <person name="Zhou B."/>
            <person name="Peng R."/>
            <person name="Zhang X."/>
            <person name="Liu F."/>
        </authorList>
    </citation>
    <scope>NUCLEOTIDE SEQUENCE [LARGE SCALE GENOMIC DNA]</scope>
    <source>
        <strain evidence="3">cv. PA1801</strain>
    </source>
</reference>
<evidence type="ECO:0000259" key="1">
    <source>
        <dbReference type="Pfam" id="PF17921"/>
    </source>
</evidence>
<proteinExistence type="predicted"/>
<dbReference type="Pfam" id="PF17921">
    <property type="entry name" value="Integrase_H2C2"/>
    <property type="match status" value="1"/>
</dbReference>
<gene>
    <name evidence="2" type="ORF">EPI10_011846</name>
</gene>
<dbReference type="Proteomes" id="UP000325315">
    <property type="component" value="Unassembled WGS sequence"/>
</dbReference>
<name>A0A5B6W9M5_9ROSI</name>
<dbReference type="AlphaFoldDB" id="A0A5B6W9M5"/>
<dbReference type="InterPro" id="IPR050951">
    <property type="entry name" value="Retrovirus_Pol_polyprotein"/>
</dbReference>
<comment type="caution">
    <text evidence="2">The sequence shown here is derived from an EMBL/GenBank/DDBJ whole genome shotgun (WGS) entry which is preliminary data.</text>
</comment>
<dbReference type="InterPro" id="IPR041588">
    <property type="entry name" value="Integrase_H2C2"/>
</dbReference>
<dbReference type="OrthoDB" id="1000587at2759"/>
<evidence type="ECO:0000313" key="2">
    <source>
        <dbReference type="EMBL" id="KAA3478004.1"/>
    </source>
</evidence>
<organism evidence="2 3">
    <name type="scientific">Gossypium australe</name>
    <dbReference type="NCBI Taxonomy" id="47621"/>
    <lineage>
        <taxon>Eukaryota</taxon>
        <taxon>Viridiplantae</taxon>
        <taxon>Streptophyta</taxon>
        <taxon>Embryophyta</taxon>
        <taxon>Tracheophyta</taxon>
        <taxon>Spermatophyta</taxon>
        <taxon>Magnoliopsida</taxon>
        <taxon>eudicotyledons</taxon>
        <taxon>Gunneridae</taxon>
        <taxon>Pentapetalae</taxon>
        <taxon>rosids</taxon>
        <taxon>malvids</taxon>
        <taxon>Malvales</taxon>
        <taxon>Malvaceae</taxon>
        <taxon>Malvoideae</taxon>
        <taxon>Gossypium</taxon>
    </lineage>
</organism>
<dbReference type="Gene3D" id="1.10.340.70">
    <property type="match status" value="1"/>
</dbReference>
<evidence type="ECO:0000313" key="3">
    <source>
        <dbReference type="Proteomes" id="UP000325315"/>
    </source>
</evidence>
<keyword evidence="3" id="KW-1185">Reference proteome</keyword>
<dbReference type="PANTHER" id="PTHR37984">
    <property type="entry name" value="PROTEIN CBG26694"/>
    <property type="match status" value="1"/>
</dbReference>
<accession>A0A5B6W9M5</accession>
<feature type="domain" description="Integrase zinc-binding" evidence="1">
    <location>
        <begin position="123"/>
        <end position="168"/>
    </location>
</feature>
<dbReference type="PANTHER" id="PTHR37984:SF5">
    <property type="entry name" value="PROTEIN NYNRIN-LIKE"/>
    <property type="match status" value="1"/>
</dbReference>
<dbReference type="EMBL" id="SMMG02000004">
    <property type="protein sequence ID" value="KAA3478004.1"/>
    <property type="molecule type" value="Genomic_DNA"/>
</dbReference>